<dbReference type="EMBL" id="JABXOR010000091">
    <property type="protein sequence ID" value="NVO98875.1"/>
    <property type="molecule type" value="Genomic_DNA"/>
</dbReference>
<feature type="non-terminal residue" evidence="2">
    <location>
        <position position="101"/>
    </location>
</feature>
<evidence type="ECO:0000313" key="3">
    <source>
        <dbReference type="Proteomes" id="UP000533429"/>
    </source>
</evidence>
<dbReference type="Proteomes" id="UP000533429">
    <property type="component" value="Unassembled WGS sequence"/>
</dbReference>
<sequence>MAEQFAAWEGFTAGDWQNEVNVRDFIQKNYTPYEGDGSFLETEATPATAKLWDAVMEGIKQENATHAPVDFDTDVISTITAHDAGYINKELETIVGLQTDA</sequence>
<organism evidence="2 3">
    <name type="scientific">Photobacterium damselae subsp. damselae</name>
    <name type="common">Listonella damsela</name>
    <dbReference type="NCBI Taxonomy" id="85581"/>
    <lineage>
        <taxon>Bacteria</taxon>
        <taxon>Pseudomonadati</taxon>
        <taxon>Pseudomonadota</taxon>
        <taxon>Gammaproteobacteria</taxon>
        <taxon>Vibrionales</taxon>
        <taxon>Vibrionaceae</taxon>
        <taxon>Photobacterium</taxon>
    </lineage>
</organism>
<dbReference type="GO" id="GO:0005829">
    <property type="term" value="C:cytosol"/>
    <property type="evidence" value="ECO:0007669"/>
    <property type="project" value="TreeGrafter"/>
</dbReference>
<gene>
    <name evidence="2" type="ORF">HWA77_01480</name>
</gene>
<evidence type="ECO:0000259" key="1">
    <source>
        <dbReference type="Pfam" id="PF02901"/>
    </source>
</evidence>
<reference evidence="2 3" key="1">
    <citation type="submission" date="2020-06" db="EMBL/GenBank/DDBJ databases">
        <title>Photobacterium damselae subsp. damselae comparative genomics.</title>
        <authorList>
            <person name="Osorio C.R."/>
        </authorList>
    </citation>
    <scope>NUCLEOTIDE SEQUENCE [LARGE SCALE GENOMIC DNA]</scope>
    <source>
        <strain evidence="2 3">TW250/03</strain>
    </source>
</reference>
<feature type="domain" description="PFL" evidence="1">
    <location>
        <begin position="19"/>
        <end position="101"/>
    </location>
</feature>
<dbReference type="GO" id="GO:0016829">
    <property type="term" value="F:lyase activity"/>
    <property type="evidence" value="ECO:0007669"/>
    <property type="project" value="UniProtKB-KW"/>
</dbReference>
<dbReference type="InterPro" id="IPR050244">
    <property type="entry name" value="Auton_GlycylRad_Cofactor"/>
</dbReference>
<evidence type="ECO:0000313" key="2">
    <source>
        <dbReference type="EMBL" id="NVO98875.1"/>
    </source>
</evidence>
<dbReference type="EC" id="2.3.1.54" evidence="2"/>
<dbReference type="AlphaFoldDB" id="A0A850QJQ6"/>
<protein>
    <submittedName>
        <fullName evidence="2">Bifunctional pyruvate/2-ketobutyrate formate lyase</fullName>
        <ecNumber evidence="2">2.3.1.54</ecNumber>
    </submittedName>
</protein>
<comment type="caution">
    <text evidence="2">The sequence shown here is derived from an EMBL/GenBank/DDBJ whole genome shotgun (WGS) entry which is preliminary data.</text>
</comment>
<dbReference type="PANTHER" id="PTHR30191">
    <property type="entry name" value="FORMATE ACETYLTRANSFERASE"/>
    <property type="match status" value="1"/>
</dbReference>
<proteinExistence type="predicted"/>
<keyword evidence="2" id="KW-0456">Lyase</keyword>
<dbReference type="Gene3D" id="3.20.70.20">
    <property type="match status" value="1"/>
</dbReference>
<name>A0A850QJQ6_PHODD</name>
<dbReference type="GO" id="GO:0008861">
    <property type="term" value="F:formate C-acetyltransferase activity"/>
    <property type="evidence" value="ECO:0007669"/>
    <property type="project" value="UniProtKB-EC"/>
</dbReference>
<accession>A0A850QJQ6</accession>
<dbReference type="Pfam" id="PF02901">
    <property type="entry name" value="PFL-like"/>
    <property type="match status" value="1"/>
</dbReference>
<dbReference type="SUPFAM" id="SSF51998">
    <property type="entry name" value="PFL-like glycyl radical enzymes"/>
    <property type="match status" value="1"/>
</dbReference>
<keyword evidence="2" id="KW-0808">Transferase</keyword>
<keyword evidence="2" id="KW-0012">Acyltransferase</keyword>
<dbReference type="InterPro" id="IPR004184">
    <property type="entry name" value="PFL_dom"/>
</dbReference>
<dbReference type="PANTHER" id="PTHR30191:SF0">
    <property type="entry name" value="FORMATE ACETYLTRANSFERASE 1"/>
    <property type="match status" value="1"/>
</dbReference>
<keyword evidence="2" id="KW-0670">Pyruvate</keyword>